<evidence type="ECO:0000256" key="1">
    <source>
        <dbReference type="SAM" id="MobiDB-lite"/>
    </source>
</evidence>
<reference evidence="2" key="1">
    <citation type="submission" date="2021-03" db="EMBL/GenBank/DDBJ databases">
        <title>Chromosome level genome of the anhydrobiotic midge Polypedilum vanderplanki.</title>
        <authorList>
            <person name="Yoshida Y."/>
            <person name="Kikawada T."/>
            <person name="Gusev O."/>
        </authorList>
    </citation>
    <scope>NUCLEOTIDE SEQUENCE</scope>
    <source>
        <strain evidence="2">NIAS01</strain>
        <tissue evidence="2">Whole body or cell culture</tissue>
    </source>
</reference>
<name>A0A9J6C3I5_POLVA</name>
<protein>
    <submittedName>
        <fullName evidence="2">Uncharacterized protein</fullName>
    </submittedName>
</protein>
<feature type="compositionally biased region" description="Low complexity" evidence="1">
    <location>
        <begin position="27"/>
        <end position="36"/>
    </location>
</feature>
<evidence type="ECO:0000313" key="2">
    <source>
        <dbReference type="EMBL" id="KAG5676424.1"/>
    </source>
</evidence>
<dbReference type="OrthoDB" id="10399014at2759"/>
<feature type="compositionally biased region" description="Basic residues" evidence="1">
    <location>
        <begin position="37"/>
        <end position="47"/>
    </location>
</feature>
<sequence>MNHSSSPSLQIQSPSRAKSNAKTLQPKKSSSSPLSKIKFHSISKRRMSAGQKLNMNEKFQLIKKHGTSSSSFIGSDDYDYINYGAATATDTKSSGSGGKSSSLKKYFMKFAGDKVDANSLEAKNLFHLKRHHYPSRNATMKASTSDDNDFDVLDF</sequence>
<keyword evidence="3" id="KW-1185">Reference proteome</keyword>
<gene>
    <name evidence="2" type="ORF">PVAND_006262</name>
</gene>
<organism evidence="2 3">
    <name type="scientific">Polypedilum vanderplanki</name>
    <name type="common">Sleeping chironomid midge</name>
    <dbReference type="NCBI Taxonomy" id="319348"/>
    <lineage>
        <taxon>Eukaryota</taxon>
        <taxon>Metazoa</taxon>
        <taxon>Ecdysozoa</taxon>
        <taxon>Arthropoda</taxon>
        <taxon>Hexapoda</taxon>
        <taxon>Insecta</taxon>
        <taxon>Pterygota</taxon>
        <taxon>Neoptera</taxon>
        <taxon>Endopterygota</taxon>
        <taxon>Diptera</taxon>
        <taxon>Nematocera</taxon>
        <taxon>Chironomoidea</taxon>
        <taxon>Chironomidae</taxon>
        <taxon>Chironominae</taxon>
        <taxon>Polypedilum</taxon>
        <taxon>Polypedilum</taxon>
    </lineage>
</organism>
<dbReference type="AlphaFoldDB" id="A0A9J6C3I5"/>
<evidence type="ECO:0000313" key="3">
    <source>
        <dbReference type="Proteomes" id="UP001107558"/>
    </source>
</evidence>
<dbReference type="EMBL" id="JADBJN010000002">
    <property type="protein sequence ID" value="KAG5676424.1"/>
    <property type="molecule type" value="Genomic_DNA"/>
</dbReference>
<feature type="compositionally biased region" description="Low complexity" evidence="1">
    <location>
        <begin position="1"/>
        <end position="15"/>
    </location>
</feature>
<comment type="caution">
    <text evidence="2">The sequence shown here is derived from an EMBL/GenBank/DDBJ whole genome shotgun (WGS) entry which is preliminary data.</text>
</comment>
<dbReference type="Proteomes" id="UP001107558">
    <property type="component" value="Chromosome 2"/>
</dbReference>
<feature type="region of interest" description="Disordered" evidence="1">
    <location>
        <begin position="1"/>
        <end position="53"/>
    </location>
</feature>
<proteinExistence type="predicted"/>
<accession>A0A9J6C3I5</accession>